<feature type="domain" description="Erythromycin biosynthesis protein CIII-like C-terminal" evidence="5">
    <location>
        <begin position="258"/>
        <end position="396"/>
    </location>
</feature>
<dbReference type="PANTHER" id="PTHR48050:SF13">
    <property type="entry name" value="STEROL 3-BETA-GLUCOSYLTRANSFERASE UGT80A2"/>
    <property type="match status" value="1"/>
</dbReference>
<dbReference type="Proteomes" id="UP000608024">
    <property type="component" value="Unassembled WGS sequence"/>
</dbReference>
<keyword evidence="4" id="KW-0732">Signal</keyword>
<dbReference type="InterPro" id="IPR048284">
    <property type="entry name" value="EryCIII-like_N"/>
</dbReference>
<feature type="domain" description="Erythromycin biosynthesis protein CIII-like N-terminal" evidence="6">
    <location>
        <begin position="22"/>
        <end position="241"/>
    </location>
</feature>
<comment type="similarity">
    <text evidence="1">Belongs to the glycosyltransferase 28 family.</text>
</comment>
<evidence type="ECO:0000256" key="3">
    <source>
        <dbReference type="ARBA" id="ARBA00022679"/>
    </source>
</evidence>
<dbReference type="GO" id="GO:0016758">
    <property type="term" value="F:hexosyltransferase activity"/>
    <property type="evidence" value="ECO:0007669"/>
    <property type="project" value="UniProtKB-ARBA"/>
</dbReference>
<evidence type="ECO:0000256" key="1">
    <source>
        <dbReference type="ARBA" id="ARBA00006962"/>
    </source>
</evidence>
<proteinExistence type="inferred from homology"/>
<evidence type="ECO:0000256" key="4">
    <source>
        <dbReference type="SAM" id="SignalP"/>
    </source>
</evidence>
<dbReference type="Pfam" id="PF06722">
    <property type="entry name" value="EryCIII-like_C"/>
    <property type="match status" value="1"/>
</dbReference>
<dbReference type="InterPro" id="IPR050426">
    <property type="entry name" value="Glycosyltransferase_28"/>
</dbReference>
<dbReference type="SUPFAM" id="SSF53756">
    <property type="entry name" value="UDP-Glycosyltransferase/glycogen phosphorylase"/>
    <property type="match status" value="1"/>
</dbReference>
<comment type="caution">
    <text evidence="7">The sequence shown here is derived from an EMBL/GenBank/DDBJ whole genome shotgun (WGS) entry which is preliminary data.</text>
</comment>
<dbReference type="EMBL" id="BNBT01000071">
    <property type="protein sequence ID" value="GHE70899.1"/>
    <property type="molecule type" value="Genomic_DNA"/>
</dbReference>
<dbReference type="Gene3D" id="3.40.50.2000">
    <property type="entry name" value="Glycogen Phosphorylase B"/>
    <property type="match status" value="2"/>
</dbReference>
<dbReference type="PANTHER" id="PTHR48050">
    <property type="entry name" value="STEROL 3-BETA-GLUCOSYLTRANSFERASE"/>
    <property type="match status" value="1"/>
</dbReference>
<accession>A0A918ZVL8</accession>
<gene>
    <name evidence="7" type="ORF">GCM10018785_44110</name>
</gene>
<dbReference type="Pfam" id="PF21036">
    <property type="entry name" value="EryCIII-like_N"/>
    <property type="match status" value="1"/>
</dbReference>
<name>A0A918ZVL8_9ACTN</name>
<dbReference type="RefSeq" id="WP_190137752.1">
    <property type="nucleotide sequence ID" value="NZ_BNBT01000071.1"/>
</dbReference>
<dbReference type="InterPro" id="IPR010610">
    <property type="entry name" value="EryCIII-like_C"/>
</dbReference>
<reference evidence="7" key="1">
    <citation type="journal article" date="2014" name="Int. J. Syst. Evol. Microbiol.">
        <title>Complete genome sequence of Corynebacterium casei LMG S-19264T (=DSM 44701T), isolated from a smear-ripened cheese.</title>
        <authorList>
            <consortium name="US DOE Joint Genome Institute (JGI-PGF)"/>
            <person name="Walter F."/>
            <person name="Albersmeier A."/>
            <person name="Kalinowski J."/>
            <person name="Ruckert C."/>
        </authorList>
    </citation>
    <scope>NUCLEOTIDE SEQUENCE</scope>
    <source>
        <strain evidence="7">JCM 4784</strain>
    </source>
</reference>
<feature type="signal peptide" evidence="4">
    <location>
        <begin position="1"/>
        <end position="23"/>
    </location>
</feature>
<dbReference type="InterPro" id="IPR002213">
    <property type="entry name" value="UDP_glucos_trans"/>
</dbReference>
<keyword evidence="2" id="KW-0328">Glycosyltransferase</keyword>
<sequence>MRVLFATWTGSSHLLPMVPLAWAARAAGHDVRMAAPPSCTDAVVGAGLTAVPVGRDVSREELARRTEGLAAWLGEKAPWPRDWARSPETAGGEVAAVYRALAEKQFVVADAMVDDLLAFARHWHPDVIVHDSVCYAATVVGAVLGVPAFSHMFGSPMITRNELQDMTGDPLPGYAALFERFGAEPPRGPAGWIDPCPPELRWPADVERTDIRFVPYNGSGAVEPAWLREPKRRPRVCLTWGLTAAQVRPERMPEAFEQTLKAVTALDVDVVLAVTAAHRGLLGSLPPRVRVAENIPFSLLLPECDALIHHGGTGTGLTAVAAGVPQLMFPLAPVLAAFAERVDAAGAGIMLDPYRASEAPTVEAALRTLLAEPARARTAAVRAGMTALPAPADVLSLLRTAADCAR</sequence>
<feature type="chain" id="PRO_5038998657" evidence="4">
    <location>
        <begin position="24"/>
        <end position="406"/>
    </location>
</feature>
<dbReference type="GO" id="GO:0008194">
    <property type="term" value="F:UDP-glycosyltransferase activity"/>
    <property type="evidence" value="ECO:0007669"/>
    <property type="project" value="InterPro"/>
</dbReference>
<keyword evidence="8" id="KW-1185">Reference proteome</keyword>
<evidence type="ECO:0000259" key="6">
    <source>
        <dbReference type="Pfam" id="PF21036"/>
    </source>
</evidence>
<reference evidence="7" key="2">
    <citation type="submission" date="2020-09" db="EMBL/GenBank/DDBJ databases">
        <authorList>
            <person name="Sun Q."/>
            <person name="Ohkuma M."/>
        </authorList>
    </citation>
    <scope>NUCLEOTIDE SEQUENCE</scope>
    <source>
        <strain evidence="7">JCM 4784</strain>
    </source>
</reference>
<evidence type="ECO:0000313" key="8">
    <source>
        <dbReference type="Proteomes" id="UP000608024"/>
    </source>
</evidence>
<keyword evidence="3 7" id="KW-0808">Transferase</keyword>
<organism evidence="7 8">
    <name type="scientific">Streptomyces longispororuber</name>
    <dbReference type="NCBI Taxonomy" id="68230"/>
    <lineage>
        <taxon>Bacteria</taxon>
        <taxon>Bacillati</taxon>
        <taxon>Actinomycetota</taxon>
        <taxon>Actinomycetes</taxon>
        <taxon>Kitasatosporales</taxon>
        <taxon>Streptomycetaceae</taxon>
        <taxon>Streptomyces</taxon>
    </lineage>
</organism>
<dbReference type="AlphaFoldDB" id="A0A918ZVL8"/>
<dbReference type="GO" id="GO:0017000">
    <property type="term" value="P:antibiotic biosynthetic process"/>
    <property type="evidence" value="ECO:0007669"/>
    <property type="project" value="UniProtKB-ARBA"/>
</dbReference>
<dbReference type="CDD" id="cd03784">
    <property type="entry name" value="GT1_Gtf-like"/>
    <property type="match status" value="1"/>
</dbReference>
<evidence type="ECO:0000256" key="2">
    <source>
        <dbReference type="ARBA" id="ARBA00022676"/>
    </source>
</evidence>
<evidence type="ECO:0000259" key="5">
    <source>
        <dbReference type="Pfam" id="PF06722"/>
    </source>
</evidence>
<evidence type="ECO:0000313" key="7">
    <source>
        <dbReference type="EMBL" id="GHE70899.1"/>
    </source>
</evidence>
<protein>
    <submittedName>
        <fullName evidence="7">Glycosyl transferase</fullName>
    </submittedName>
</protein>